<keyword evidence="2 3" id="KW-0560">Oxidoreductase</keyword>
<evidence type="ECO:0000256" key="1">
    <source>
        <dbReference type="ARBA" id="ARBA00005854"/>
    </source>
</evidence>
<dbReference type="Gene3D" id="3.40.50.720">
    <property type="entry name" value="NAD(P)-binding Rossmann-like Domain"/>
    <property type="match status" value="2"/>
</dbReference>
<organism evidence="6 7">
    <name type="scientific">Wickerhamomyces pijperi</name>
    <name type="common">Yeast</name>
    <name type="synonym">Pichia pijperi</name>
    <dbReference type="NCBI Taxonomy" id="599730"/>
    <lineage>
        <taxon>Eukaryota</taxon>
        <taxon>Fungi</taxon>
        <taxon>Dikarya</taxon>
        <taxon>Ascomycota</taxon>
        <taxon>Saccharomycotina</taxon>
        <taxon>Saccharomycetes</taxon>
        <taxon>Phaffomycetales</taxon>
        <taxon>Wickerhamomycetaceae</taxon>
        <taxon>Wickerhamomyces</taxon>
    </lineage>
</organism>
<dbReference type="InterPro" id="IPR006139">
    <property type="entry name" value="D-isomer_2_OHA_DH_cat_dom"/>
</dbReference>
<dbReference type="InterPro" id="IPR006140">
    <property type="entry name" value="D-isomer_DH_NAD-bd"/>
</dbReference>
<dbReference type="PANTHER" id="PTHR10996">
    <property type="entry name" value="2-HYDROXYACID DEHYDROGENASE-RELATED"/>
    <property type="match status" value="1"/>
</dbReference>
<protein>
    <recommendedName>
        <fullName evidence="8">Glyoxylate reductase</fullName>
    </recommendedName>
</protein>
<dbReference type="GO" id="GO:0005829">
    <property type="term" value="C:cytosol"/>
    <property type="evidence" value="ECO:0007669"/>
    <property type="project" value="TreeGrafter"/>
</dbReference>
<dbReference type="PROSITE" id="PS00065">
    <property type="entry name" value="D_2_HYDROXYACID_DH_1"/>
    <property type="match status" value="1"/>
</dbReference>
<dbReference type="PROSITE" id="PS00671">
    <property type="entry name" value="D_2_HYDROXYACID_DH_3"/>
    <property type="match status" value="1"/>
</dbReference>
<proteinExistence type="inferred from homology"/>
<feature type="domain" description="D-isomer specific 2-hydroxyacid dehydrogenase catalytic" evidence="4">
    <location>
        <begin position="22"/>
        <end position="336"/>
    </location>
</feature>
<keyword evidence="7" id="KW-1185">Reference proteome</keyword>
<evidence type="ECO:0000259" key="4">
    <source>
        <dbReference type="Pfam" id="PF00389"/>
    </source>
</evidence>
<dbReference type="Pfam" id="PF02826">
    <property type="entry name" value="2-Hacid_dh_C"/>
    <property type="match status" value="1"/>
</dbReference>
<dbReference type="Proteomes" id="UP000774326">
    <property type="component" value="Unassembled WGS sequence"/>
</dbReference>
<dbReference type="AlphaFoldDB" id="A0A9P8TQJ8"/>
<reference evidence="6" key="1">
    <citation type="journal article" date="2021" name="Open Biol.">
        <title>Shared evolutionary footprints suggest mitochondrial oxidative damage underlies multiple complex I losses in fungi.</title>
        <authorList>
            <person name="Schikora-Tamarit M.A."/>
            <person name="Marcet-Houben M."/>
            <person name="Nosek J."/>
            <person name="Gabaldon T."/>
        </authorList>
    </citation>
    <scope>NUCLEOTIDE SEQUENCE</scope>
    <source>
        <strain evidence="6">CBS2887</strain>
    </source>
</reference>
<evidence type="ECO:0000256" key="3">
    <source>
        <dbReference type="RuleBase" id="RU003719"/>
    </source>
</evidence>
<evidence type="ECO:0000256" key="2">
    <source>
        <dbReference type="ARBA" id="ARBA00023002"/>
    </source>
</evidence>
<dbReference type="GO" id="GO:0030267">
    <property type="term" value="F:glyoxylate reductase (NADPH) activity"/>
    <property type="evidence" value="ECO:0007669"/>
    <property type="project" value="TreeGrafter"/>
</dbReference>
<feature type="domain" description="D-isomer specific 2-hydroxyacid dehydrogenase NAD-binding" evidence="5">
    <location>
        <begin position="127"/>
        <end position="305"/>
    </location>
</feature>
<dbReference type="Pfam" id="PF00389">
    <property type="entry name" value="2-Hacid_dh"/>
    <property type="match status" value="1"/>
</dbReference>
<dbReference type="SUPFAM" id="SSF52283">
    <property type="entry name" value="Formate/glycerate dehydrogenase catalytic domain-like"/>
    <property type="match status" value="1"/>
</dbReference>
<gene>
    <name evidence="6" type="ORF">WICPIJ_000734</name>
</gene>
<evidence type="ECO:0000313" key="7">
    <source>
        <dbReference type="Proteomes" id="UP000774326"/>
    </source>
</evidence>
<dbReference type="OrthoDB" id="9991913at2759"/>
<dbReference type="GO" id="GO:0016618">
    <property type="term" value="F:hydroxypyruvate reductase [NAD(P)H] activity"/>
    <property type="evidence" value="ECO:0007669"/>
    <property type="project" value="TreeGrafter"/>
</dbReference>
<dbReference type="InterPro" id="IPR029752">
    <property type="entry name" value="D-isomer_DH_CS1"/>
</dbReference>
<dbReference type="PANTHER" id="PTHR10996:SF257">
    <property type="entry name" value="GLYOXYLATE REDUCTASE 1"/>
    <property type="match status" value="1"/>
</dbReference>
<dbReference type="GO" id="GO:0051287">
    <property type="term" value="F:NAD binding"/>
    <property type="evidence" value="ECO:0007669"/>
    <property type="project" value="InterPro"/>
</dbReference>
<comment type="similarity">
    <text evidence="1 3">Belongs to the D-isomer specific 2-hydroxyacid dehydrogenase family.</text>
</comment>
<evidence type="ECO:0000313" key="6">
    <source>
        <dbReference type="EMBL" id="KAH3688263.1"/>
    </source>
</evidence>
<reference evidence="6" key="2">
    <citation type="submission" date="2021-01" db="EMBL/GenBank/DDBJ databases">
        <authorList>
            <person name="Schikora-Tamarit M.A."/>
        </authorList>
    </citation>
    <scope>NUCLEOTIDE SEQUENCE</scope>
    <source>
        <strain evidence="6">CBS2887</strain>
    </source>
</reference>
<comment type="caution">
    <text evidence="6">The sequence shown here is derived from an EMBL/GenBank/DDBJ whole genome shotgun (WGS) entry which is preliminary data.</text>
</comment>
<dbReference type="FunFam" id="3.40.50.720:FF:000026">
    <property type="entry name" value="Glyoxylate/hydroxypyruvate reductase B"/>
    <property type="match status" value="1"/>
</dbReference>
<dbReference type="InterPro" id="IPR029753">
    <property type="entry name" value="D-isomer_DH_CS"/>
</dbReference>
<sequence>MTGQELDSSKPIVLRVGTIFYAQEAWEQLSKNVNLLICDSQTREEFFEDLKGKYSQVQYISRTYPSIAQTGRWDEELISHLPKSVISVSHTGAGYDQVDAHALRARSIQLSHLPKYVDNSTADTHVFLLLGALRNFNAGHHALYDGLWATHHKSGGVPVAHDPEGKVVGIVGLGGIGRNILKKLQPFGFKKFIYHNRKRLPEGEEDGAEYVSFDELLATADIISINVPLSEHTRDMFDDEVLSKAKPGVVIVNTARGPVINEEAFIKHLKSGHIRSAGIDVMTGEPYANMDLVKLPNVLALPHMGTHSYETIKKMEEGVVRNIISAIETGHVVNLVPEQQGHEFSKGCK</sequence>
<dbReference type="InterPro" id="IPR050223">
    <property type="entry name" value="D-isomer_2-hydroxyacid_DH"/>
</dbReference>
<dbReference type="EMBL" id="JAEUBG010000445">
    <property type="protein sequence ID" value="KAH3688263.1"/>
    <property type="molecule type" value="Genomic_DNA"/>
</dbReference>
<dbReference type="InterPro" id="IPR036291">
    <property type="entry name" value="NAD(P)-bd_dom_sf"/>
</dbReference>
<name>A0A9P8TQJ8_WICPI</name>
<accession>A0A9P8TQJ8</accession>
<evidence type="ECO:0008006" key="8">
    <source>
        <dbReference type="Google" id="ProtNLM"/>
    </source>
</evidence>
<evidence type="ECO:0000259" key="5">
    <source>
        <dbReference type="Pfam" id="PF02826"/>
    </source>
</evidence>
<dbReference type="PROSITE" id="PS00670">
    <property type="entry name" value="D_2_HYDROXYACID_DH_2"/>
    <property type="match status" value="1"/>
</dbReference>
<dbReference type="SUPFAM" id="SSF51735">
    <property type="entry name" value="NAD(P)-binding Rossmann-fold domains"/>
    <property type="match status" value="1"/>
</dbReference>
<dbReference type="CDD" id="cd12168">
    <property type="entry name" value="Mand_dh_like"/>
    <property type="match status" value="1"/>
</dbReference>